<gene>
    <name evidence="2" type="ORF">HMPREF9448_00326</name>
</gene>
<reference evidence="2 3" key="1">
    <citation type="submission" date="2012-08" db="EMBL/GenBank/DDBJ databases">
        <title>The Genome Sequence of Barnesiella intestinihominis YIT 11860.</title>
        <authorList>
            <consortium name="The Broad Institute Genome Sequencing Platform"/>
            <person name="Earl A."/>
            <person name="Ward D."/>
            <person name="Feldgarden M."/>
            <person name="Gevers D."/>
            <person name="Morotomi M."/>
            <person name="Walker B."/>
            <person name="Young S.K."/>
            <person name="Zeng Q."/>
            <person name="Gargeya S."/>
            <person name="Fitzgerald M."/>
            <person name="Haas B."/>
            <person name="Abouelleil A."/>
            <person name="Alvarado L."/>
            <person name="Arachchi H.M."/>
            <person name="Berlin A.M."/>
            <person name="Chapman S.B."/>
            <person name="Goldberg J."/>
            <person name="Griggs A."/>
            <person name="Gujja S."/>
            <person name="Hansen M."/>
            <person name="Howarth C."/>
            <person name="Imamovic A."/>
            <person name="Larimer J."/>
            <person name="McCowen C."/>
            <person name="Montmayeur A."/>
            <person name="Murphy C."/>
            <person name="Neiman D."/>
            <person name="Pearson M."/>
            <person name="Priest M."/>
            <person name="Roberts A."/>
            <person name="Saif S."/>
            <person name="Shea T."/>
            <person name="Sisk P."/>
            <person name="Sykes S."/>
            <person name="Wortman J."/>
            <person name="Nusbaum C."/>
            <person name="Birren B."/>
        </authorList>
    </citation>
    <scope>NUCLEOTIDE SEQUENCE [LARGE SCALE GENOMIC DNA]</scope>
    <source>
        <strain evidence="2 3">YIT 11860</strain>
    </source>
</reference>
<proteinExistence type="predicted"/>
<feature type="transmembrane region" description="Helical" evidence="1">
    <location>
        <begin position="211"/>
        <end position="229"/>
    </location>
</feature>
<feature type="transmembrane region" description="Helical" evidence="1">
    <location>
        <begin position="74"/>
        <end position="93"/>
    </location>
</feature>
<dbReference type="Proteomes" id="UP000006044">
    <property type="component" value="Unassembled WGS sequence"/>
</dbReference>
<feature type="transmembrane region" description="Helical" evidence="1">
    <location>
        <begin position="182"/>
        <end position="202"/>
    </location>
</feature>
<keyword evidence="1" id="KW-0472">Membrane</keyword>
<organism evidence="2 3">
    <name type="scientific">Barnesiella intestinihominis YIT 11860</name>
    <dbReference type="NCBI Taxonomy" id="742726"/>
    <lineage>
        <taxon>Bacteria</taxon>
        <taxon>Pseudomonadati</taxon>
        <taxon>Bacteroidota</taxon>
        <taxon>Bacteroidia</taxon>
        <taxon>Bacteroidales</taxon>
        <taxon>Barnesiellaceae</taxon>
        <taxon>Barnesiella</taxon>
    </lineage>
</organism>
<dbReference type="STRING" id="742726.HMPREF9448_00326"/>
<name>K0X701_9BACT</name>
<comment type="caution">
    <text evidence="2">The sequence shown here is derived from an EMBL/GenBank/DDBJ whole genome shotgun (WGS) entry which is preliminary data.</text>
</comment>
<dbReference type="AlphaFoldDB" id="K0X701"/>
<evidence type="ECO:0000313" key="3">
    <source>
        <dbReference type="Proteomes" id="UP000006044"/>
    </source>
</evidence>
<dbReference type="HOGENOM" id="CLU_089882_0_0_10"/>
<protein>
    <submittedName>
        <fullName evidence="2">Uncharacterized protein</fullName>
    </submittedName>
</protein>
<sequence length="286" mass="32567">MKETDIIDPVRIGKFSLGYFRWSVTAHIFQPKRFWKYCTKQVYEWKRGLSLQFISLTGIYTLLMFIFHTDGQPFITSSGAQMLIWLGFFIYIAKSSSSLADQIGIRSKRVVYLTVPVSIAEKYIAHLLSTIVLYPLLFFAAIVVAQYASELISSTIRGEIFNPGTPLQGCFSMWKNSGFTTIFFVTSVLSTIATFTLGATLWQKNSFLKTVSALFLFSIVFSFSCSLFLTNEEIGSAVSYLFIGKFFDNSSNFFWLINTVQIAETIILGYIGYLRLKELEINETKR</sequence>
<feature type="transmembrane region" description="Helical" evidence="1">
    <location>
        <begin position="49"/>
        <end position="68"/>
    </location>
</feature>
<dbReference type="RefSeq" id="WP_008860825.1">
    <property type="nucleotide sequence ID" value="NZ_JH815203.1"/>
</dbReference>
<evidence type="ECO:0000313" key="2">
    <source>
        <dbReference type="EMBL" id="EJZ66151.1"/>
    </source>
</evidence>
<evidence type="ECO:0000256" key="1">
    <source>
        <dbReference type="SAM" id="Phobius"/>
    </source>
</evidence>
<keyword evidence="1" id="KW-1133">Transmembrane helix</keyword>
<accession>K0X701</accession>
<dbReference type="OrthoDB" id="1077176at2"/>
<dbReference type="GeneID" id="77847683"/>
<keyword evidence="1" id="KW-0812">Transmembrane</keyword>
<feature type="transmembrane region" description="Helical" evidence="1">
    <location>
        <begin position="253"/>
        <end position="276"/>
    </location>
</feature>
<dbReference type="EMBL" id="ADLE01000001">
    <property type="protein sequence ID" value="EJZ66151.1"/>
    <property type="molecule type" value="Genomic_DNA"/>
</dbReference>
<keyword evidence="3" id="KW-1185">Reference proteome</keyword>
<feature type="transmembrane region" description="Helical" evidence="1">
    <location>
        <begin position="123"/>
        <end position="148"/>
    </location>
</feature>